<dbReference type="Gene3D" id="2.60.40.1490">
    <property type="entry name" value="Histone chaperone ASF1-like"/>
    <property type="match status" value="1"/>
</dbReference>
<dbReference type="EMBL" id="GL732651">
    <property type="protein sequence ID" value="EFX68647.1"/>
    <property type="molecule type" value="Genomic_DNA"/>
</dbReference>
<accession>E9HI08</accession>
<evidence type="ECO:0000256" key="6">
    <source>
        <dbReference type="ARBA" id="ARBA00023242"/>
    </source>
</evidence>
<dbReference type="STRING" id="6669.E9HI08"/>
<dbReference type="GO" id="GO:0006335">
    <property type="term" value="P:DNA replication-dependent chromatin assembly"/>
    <property type="evidence" value="ECO:0000318"/>
    <property type="project" value="GO_Central"/>
</dbReference>
<dbReference type="OrthoDB" id="29755at2759"/>
<keyword evidence="9" id="KW-1185">Reference proteome</keyword>
<comment type="similarity">
    <text evidence="2">Belongs to the ASF1 family.</text>
</comment>
<dbReference type="InterPro" id="IPR006818">
    <property type="entry name" value="ASF1-like"/>
</dbReference>
<dbReference type="AlphaFoldDB" id="E9HI08"/>
<dbReference type="InterPro" id="IPR036747">
    <property type="entry name" value="ASF1-like_sf"/>
</dbReference>
<name>E9HI08_DAPPU</name>
<feature type="compositionally biased region" description="Polar residues" evidence="7">
    <location>
        <begin position="68"/>
        <end position="77"/>
    </location>
</feature>
<feature type="region of interest" description="Disordered" evidence="7">
    <location>
        <begin position="57"/>
        <end position="77"/>
    </location>
</feature>
<dbReference type="GO" id="GO:0000785">
    <property type="term" value="C:chromatin"/>
    <property type="evidence" value="ECO:0000318"/>
    <property type="project" value="GO_Central"/>
</dbReference>
<evidence type="ECO:0000256" key="1">
    <source>
        <dbReference type="ARBA" id="ARBA00004123"/>
    </source>
</evidence>
<evidence type="ECO:0000256" key="7">
    <source>
        <dbReference type="SAM" id="MobiDB-lite"/>
    </source>
</evidence>
<gene>
    <name evidence="8" type="ORF">DAPPUDRAFT_329924</name>
</gene>
<evidence type="ECO:0000256" key="3">
    <source>
        <dbReference type="ARBA" id="ARBA00023015"/>
    </source>
</evidence>
<keyword evidence="5" id="KW-0143">Chaperone</keyword>
<dbReference type="KEGG" id="dpx:DAPPUDRAFT_329924"/>
<keyword evidence="4" id="KW-0804">Transcription</keyword>
<dbReference type="SUPFAM" id="SSF101546">
    <property type="entry name" value="ASF1-like"/>
    <property type="match status" value="1"/>
</dbReference>
<evidence type="ECO:0000256" key="4">
    <source>
        <dbReference type="ARBA" id="ARBA00023163"/>
    </source>
</evidence>
<proteinExistence type="inferred from homology"/>
<protein>
    <submittedName>
        <fullName evidence="8">Uncharacterized protein</fullName>
    </submittedName>
</protein>
<keyword evidence="6" id="KW-0539">Nucleus</keyword>
<sequence length="260" mass="29221">MSGPGGSGRQSDLVENIKKVDVKALKAYFLAKTSELSKVNKEDAAALCARGIFLSSHRDSEHGDGPSQIATTDQPTSVVYSETESELDIVMCDEELVENAVMQLLDLSRRTGGVLREDAAHRRPLSIDMGNSEKNLEGNVREQESNQGIFSCLRLKLNVLNRNFTGLDSHDGSQRYKLMLQADPPDHEKIPEGDAIGAADVFLSCFYKEHQFFRMGYFVNNEYIDPELKDNTPPLLPQFHRVTRDILDVPYFPFYDDEDN</sequence>
<comment type="subcellular location">
    <subcellularLocation>
        <location evidence="1">Nucleus</location>
    </subcellularLocation>
</comment>
<dbReference type="Pfam" id="PF04729">
    <property type="entry name" value="ASF1_hist_chap"/>
    <property type="match status" value="1"/>
</dbReference>
<dbReference type="PANTHER" id="PTHR12040">
    <property type="entry name" value="ANTI-SILENCING PROTEIN 1"/>
    <property type="match status" value="1"/>
</dbReference>
<dbReference type="eggNOG" id="KOG3265">
    <property type="taxonomic scope" value="Eukaryota"/>
</dbReference>
<reference evidence="8 9" key="1">
    <citation type="journal article" date="2011" name="Science">
        <title>The ecoresponsive genome of Daphnia pulex.</title>
        <authorList>
            <person name="Colbourne J.K."/>
            <person name="Pfrender M.E."/>
            <person name="Gilbert D."/>
            <person name="Thomas W.K."/>
            <person name="Tucker A."/>
            <person name="Oakley T.H."/>
            <person name="Tokishita S."/>
            <person name="Aerts A."/>
            <person name="Arnold G.J."/>
            <person name="Basu M.K."/>
            <person name="Bauer D.J."/>
            <person name="Caceres C.E."/>
            <person name="Carmel L."/>
            <person name="Casola C."/>
            <person name="Choi J.H."/>
            <person name="Detter J.C."/>
            <person name="Dong Q."/>
            <person name="Dusheyko S."/>
            <person name="Eads B.D."/>
            <person name="Frohlich T."/>
            <person name="Geiler-Samerotte K.A."/>
            <person name="Gerlach D."/>
            <person name="Hatcher P."/>
            <person name="Jogdeo S."/>
            <person name="Krijgsveld J."/>
            <person name="Kriventseva E.V."/>
            <person name="Kultz D."/>
            <person name="Laforsch C."/>
            <person name="Lindquist E."/>
            <person name="Lopez J."/>
            <person name="Manak J.R."/>
            <person name="Muller J."/>
            <person name="Pangilinan J."/>
            <person name="Patwardhan R.P."/>
            <person name="Pitluck S."/>
            <person name="Pritham E.J."/>
            <person name="Rechtsteiner A."/>
            <person name="Rho M."/>
            <person name="Rogozin I.B."/>
            <person name="Sakarya O."/>
            <person name="Salamov A."/>
            <person name="Schaack S."/>
            <person name="Shapiro H."/>
            <person name="Shiga Y."/>
            <person name="Skalitzky C."/>
            <person name="Smith Z."/>
            <person name="Souvorov A."/>
            <person name="Sung W."/>
            <person name="Tang Z."/>
            <person name="Tsuchiya D."/>
            <person name="Tu H."/>
            <person name="Vos H."/>
            <person name="Wang M."/>
            <person name="Wolf Y.I."/>
            <person name="Yamagata H."/>
            <person name="Yamada T."/>
            <person name="Ye Y."/>
            <person name="Shaw J.R."/>
            <person name="Andrews J."/>
            <person name="Crease T.J."/>
            <person name="Tang H."/>
            <person name="Lucas S.M."/>
            <person name="Robertson H.M."/>
            <person name="Bork P."/>
            <person name="Koonin E.V."/>
            <person name="Zdobnov E.M."/>
            <person name="Grigoriev I.V."/>
            <person name="Lynch M."/>
            <person name="Boore J.L."/>
        </authorList>
    </citation>
    <scope>NUCLEOTIDE SEQUENCE [LARGE SCALE GENOMIC DNA]</scope>
</reference>
<evidence type="ECO:0000313" key="9">
    <source>
        <dbReference type="Proteomes" id="UP000000305"/>
    </source>
</evidence>
<dbReference type="InParanoid" id="E9HI08"/>
<dbReference type="GO" id="GO:0005634">
    <property type="term" value="C:nucleus"/>
    <property type="evidence" value="ECO:0000318"/>
    <property type="project" value="GO_Central"/>
</dbReference>
<dbReference type="PANTHER" id="PTHR12040:SF0">
    <property type="entry name" value="HISTONE CHAPERONE ASF1"/>
    <property type="match status" value="1"/>
</dbReference>
<dbReference type="Proteomes" id="UP000000305">
    <property type="component" value="Unassembled WGS sequence"/>
</dbReference>
<dbReference type="HOGENOM" id="CLU_1070635_0_0_1"/>
<evidence type="ECO:0000256" key="5">
    <source>
        <dbReference type="ARBA" id="ARBA00023186"/>
    </source>
</evidence>
<evidence type="ECO:0000313" key="8">
    <source>
        <dbReference type="EMBL" id="EFX68647.1"/>
    </source>
</evidence>
<evidence type="ECO:0000256" key="2">
    <source>
        <dbReference type="ARBA" id="ARBA00006051"/>
    </source>
</evidence>
<dbReference type="GO" id="GO:0042393">
    <property type="term" value="F:histone binding"/>
    <property type="evidence" value="ECO:0000318"/>
    <property type="project" value="GO_Central"/>
</dbReference>
<keyword evidence="3" id="KW-0805">Transcription regulation</keyword>
<organism evidence="8 9">
    <name type="scientific">Daphnia pulex</name>
    <name type="common">Water flea</name>
    <dbReference type="NCBI Taxonomy" id="6669"/>
    <lineage>
        <taxon>Eukaryota</taxon>
        <taxon>Metazoa</taxon>
        <taxon>Ecdysozoa</taxon>
        <taxon>Arthropoda</taxon>
        <taxon>Crustacea</taxon>
        <taxon>Branchiopoda</taxon>
        <taxon>Diplostraca</taxon>
        <taxon>Cladocera</taxon>
        <taxon>Anomopoda</taxon>
        <taxon>Daphniidae</taxon>
        <taxon>Daphnia</taxon>
    </lineage>
</organism>